<comment type="subcellular location">
    <subcellularLocation>
        <location evidence="1">Cell membrane</location>
        <topology evidence="1">Multi-pass membrane protein</topology>
    </subcellularLocation>
</comment>
<feature type="transmembrane region" description="Helical" evidence="12">
    <location>
        <begin position="286"/>
        <end position="303"/>
    </location>
</feature>
<dbReference type="EMBL" id="PUIO01000021">
    <property type="protein sequence ID" value="PQP23390.1"/>
    <property type="molecule type" value="Genomic_DNA"/>
</dbReference>
<evidence type="ECO:0000256" key="2">
    <source>
        <dbReference type="ARBA" id="ARBA00008240"/>
    </source>
</evidence>
<dbReference type="InterPro" id="IPR020846">
    <property type="entry name" value="MFS_dom"/>
</dbReference>
<dbReference type="InterPro" id="IPR036259">
    <property type="entry name" value="MFS_trans_sf"/>
</dbReference>
<dbReference type="GO" id="GO:0005886">
    <property type="term" value="C:plasma membrane"/>
    <property type="evidence" value="ECO:0007669"/>
    <property type="project" value="UniProtKB-SubCell"/>
</dbReference>
<feature type="transmembrane region" description="Helical" evidence="12">
    <location>
        <begin position="195"/>
        <end position="214"/>
    </location>
</feature>
<gene>
    <name evidence="14" type="ORF">C5613_18715</name>
</gene>
<feature type="transmembrane region" description="Helical" evidence="12">
    <location>
        <begin position="94"/>
        <end position="113"/>
    </location>
</feature>
<proteinExistence type="inferred from homology"/>
<evidence type="ECO:0000256" key="7">
    <source>
        <dbReference type="ARBA" id="ARBA00022989"/>
    </source>
</evidence>
<comment type="similarity">
    <text evidence="2">Belongs to the major facilitator superfamily. Metabolite:H+ Symporter (MHS) family (TC 2.A.1.6) family.</text>
</comment>
<evidence type="ECO:0000256" key="8">
    <source>
        <dbReference type="ARBA" id="ARBA00023136"/>
    </source>
</evidence>
<keyword evidence="5 12" id="KW-0812">Transmembrane</keyword>
<comment type="function">
    <text evidence="9">May be a proton symporter involved in the uptake of osmolytes such as proline and glycine betaine.</text>
</comment>
<name>A0A2S8J8J8_RHOOP</name>
<dbReference type="PROSITE" id="PS00217">
    <property type="entry name" value="SUGAR_TRANSPORT_2"/>
    <property type="match status" value="1"/>
</dbReference>
<evidence type="ECO:0000256" key="3">
    <source>
        <dbReference type="ARBA" id="ARBA00022448"/>
    </source>
</evidence>
<dbReference type="InterPro" id="IPR011701">
    <property type="entry name" value="MFS"/>
</dbReference>
<feature type="region of interest" description="Disordered" evidence="11">
    <location>
        <begin position="434"/>
        <end position="458"/>
    </location>
</feature>
<dbReference type="GO" id="GO:0015293">
    <property type="term" value="F:symporter activity"/>
    <property type="evidence" value="ECO:0007669"/>
    <property type="project" value="UniProtKB-KW"/>
</dbReference>
<dbReference type="RefSeq" id="WP_105416532.1">
    <property type="nucleotide sequence ID" value="NZ_PUIO01000021.1"/>
</dbReference>
<evidence type="ECO:0000313" key="15">
    <source>
        <dbReference type="Proteomes" id="UP000239290"/>
    </source>
</evidence>
<organism evidence="14 15">
    <name type="scientific">Rhodococcus opacus</name>
    <name type="common">Nocardia opaca</name>
    <dbReference type="NCBI Taxonomy" id="37919"/>
    <lineage>
        <taxon>Bacteria</taxon>
        <taxon>Bacillati</taxon>
        <taxon>Actinomycetota</taxon>
        <taxon>Actinomycetes</taxon>
        <taxon>Mycobacteriales</taxon>
        <taxon>Nocardiaceae</taxon>
        <taxon>Rhodococcus</taxon>
    </lineage>
</organism>
<evidence type="ECO:0000256" key="11">
    <source>
        <dbReference type="SAM" id="MobiDB-lite"/>
    </source>
</evidence>
<evidence type="ECO:0000256" key="6">
    <source>
        <dbReference type="ARBA" id="ARBA00022847"/>
    </source>
</evidence>
<accession>A0A2S8J8J8</accession>
<keyword evidence="7 12" id="KW-1133">Transmembrane helix</keyword>
<feature type="transmembrane region" description="Helical" evidence="12">
    <location>
        <begin position="253"/>
        <end position="274"/>
    </location>
</feature>
<comment type="caution">
    <text evidence="14">The sequence shown here is derived from an EMBL/GenBank/DDBJ whole genome shotgun (WGS) entry which is preliminary data.</text>
</comment>
<dbReference type="PANTHER" id="PTHR43045:SF1">
    <property type="entry name" value="SHIKIMATE TRANSPORTER"/>
    <property type="match status" value="1"/>
</dbReference>
<feature type="transmembrane region" description="Helical" evidence="12">
    <location>
        <begin position="377"/>
        <end position="400"/>
    </location>
</feature>
<evidence type="ECO:0000256" key="1">
    <source>
        <dbReference type="ARBA" id="ARBA00004651"/>
    </source>
</evidence>
<feature type="transmembrane region" description="Helical" evidence="12">
    <location>
        <begin position="119"/>
        <end position="138"/>
    </location>
</feature>
<evidence type="ECO:0000256" key="12">
    <source>
        <dbReference type="SAM" id="Phobius"/>
    </source>
</evidence>
<sequence length="458" mass="48262">MGKNSIEHDHIPASCRERKAKRATTAAVAGTFVEYYDFSVYGYVAATLATVFFPGQDPAVGLLSTILIFGSAFVVRPLGAIFFGRIGDRKGRRVSLIACITCMGAAAGLTGLLPGYAQIGIWAPILLLILRLLQGFSTGAEFGGAITYIREWAPPRRRAFYISFASAAGNVGKALAAGTTALVASLMPSEAMLNWGWRIPFLLAVPLGILVLVLRLRVEDSPEFIANNRARDHAHRPVRDLFATHRAALAKSILIAVVQNIGTYIGTVFVAVYLSSVLGFSKATSSTIVLVAVLLAAGLIVAAGQLGTRLGGKRLLLWSYSAYIVLILPSFLLMNQGSIGLAILGLALSMVPYALCQAGTHTTVPELFPVDVRHTAVAFAYSIGAIIGGGGGPYLATWLIDATGSPLIPAFMLVIAGALGMIVVSLTVRPTSPNEAHIHTNPHPARPADTASTEAGSR</sequence>
<dbReference type="AlphaFoldDB" id="A0A2S8J8J8"/>
<evidence type="ECO:0000256" key="4">
    <source>
        <dbReference type="ARBA" id="ARBA00022475"/>
    </source>
</evidence>
<feature type="transmembrane region" description="Helical" evidence="12">
    <location>
        <begin position="339"/>
        <end position="356"/>
    </location>
</feature>
<dbReference type="SUPFAM" id="SSF103473">
    <property type="entry name" value="MFS general substrate transporter"/>
    <property type="match status" value="1"/>
</dbReference>
<feature type="domain" description="Major facilitator superfamily (MFS) profile" evidence="13">
    <location>
        <begin position="23"/>
        <end position="433"/>
    </location>
</feature>
<keyword evidence="8 12" id="KW-0472">Membrane</keyword>
<keyword evidence="3" id="KW-0813">Transport</keyword>
<dbReference type="InterPro" id="IPR005829">
    <property type="entry name" value="Sugar_transporter_CS"/>
</dbReference>
<keyword evidence="4" id="KW-1003">Cell membrane</keyword>
<dbReference type="Proteomes" id="UP000239290">
    <property type="component" value="Unassembled WGS sequence"/>
</dbReference>
<evidence type="ECO:0000259" key="13">
    <source>
        <dbReference type="PROSITE" id="PS50850"/>
    </source>
</evidence>
<feature type="transmembrane region" description="Helical" evidence="12">
    <location>
        <begin position="59"/>
        <end position="82"/>
    </location>
</feature>
<protein>
    <recommendedName>
        <fullName evidence="10">Putative proline/betaine transporter</fullName>
    </recommendedName>
</protein>
<feature type="transmembrane region" description="Helical" evidence="12">
    <location>
        <begin position="406"/>
        <end position="428"/>
    </location>
</feature>
<dbReference type="FunFam" id="1.20.1250.20:FF:000001">
    <property type="entry name" value="Dicarboxylate MFS transporter"/>
    <property type="match status" value="1"/>
</dbReference>
<evidence type="ECO:0000256" key="10">
    <source>
        <dbReference type="ARBA" id="ARBA00039918"/>
    </source>
</evidence>
<feature type="transmembrane region" description="Helical" evidence="12">
    <location>
        <begin position="26"/>
        <end position="53"/>
    </location>
</feature>
<dbReference type="Pfam" id="PF07690">
    <property type="entry name" value="MFS_1"/>
    <property type="match status" value="1"/>
</dbReference>
<evidence type="ECO:0000313" key="14">
    <source>
        <dbReference type="EMBL" id="PQP23390.1"/>
    </source>
</evidence>
<keyword evidence="6" id="KW-0769">Symport</keyword>
<dbReference type="Gene3D" id="1.20.1250.20">
    <property type="entry name" value="MFS general substrate transporter like domains"/>
    <property type="match status" value="2"/>
</dbReference>
<dbReference type="PANTHER" id="PTHR43045">
    <property type="entry name" value="SHIKIMATE TRANSPORTER"/>
    <property type="match status" value="1"/>
</dbReference>
<reference evidence="15" key="1">
    <citation type="submission" date="2018-02" db="EMBL/GenBank/DDBJ databases">
        <title>Draft genome sequencing of Rhodococcus opacus KU647198.</title>
        <authorList>
            <person name="Zheng B.-X."/>
        </authorList>
    </citation>
    <scope>NUCLEOTIDE SEQUENCE [LARGE SCALE GENOMIC DNA]</scope>
    <source>
        <strain evidence="15">04-OD7</strain>
    </source>
</reference>
<evidence type="ECO:0000256" key="9">
    <source>
        <dbReference type="ARBA" id="ARBA00037295"/>
    </source>
</evidence>
<feature type="transmembrane region" description="Helical" evidence="12">
    <location>
        <begin position="159"/>
        <end position="183"/>
    </location>
</feature>
<dbReference type="PROSITE" id="PS50850">
    <property type="entry name" value="MFS"/>
    <property type="match status" value="1"/>
</dbReference>
<evidence type="ECO:0000256" key="5">
    <source>
        <dbReference type="ARBA" id="ARBA00022692"/>
    </source>
</evidence>
<feature type="transmembrane region" description="Helical" evidence="12">
    <location>
        <begin position="315"/>
        <end position="333"/>
    </location>
</feature>